<dbReference type="PROSITE" id="PS50885">
    <property type="entry name" value="HAMP"/>
    <property type="match status" value="1"/>
</dbReference>
<dbReference type="SUPFAM" id="SSF47384">
    <property type="entry name" value="Homodimeric domain of signal transducing histidine kinase"/>
    <property type="match status" value="1"/>
</dbReference>
<dbReference type="SMART" id="SM00304">
    <property type="entry name" value="HAMP"/>
    <property type="match status" value="1"/>
</dbReference>
<reference evidence="17 18" key="1">
    <citation type="submission" date="2018-01" db="EMBL/GenBank/DDBJ databases">
        <title>Metagenomic assembled genomes from two thermal pools in the Uzon Caldera, Kamchatka, Russia.</title>
        <authorList>
            <person name="Wilkins L."/>
            <person name="Ettinger C."/>
        </authorList>
    </citation>
    <scope>NUCLEOTIDE SEQUENCE [LARGE SCALE GENOMIC DNA]</scope>
    <source>
        <strain evidence="17">ZAV-05</strain>
    </source>
</reference>
<evidence type="ECO:0000256" key="11">
    <source>
        <dbReference type="ARBA" id="ARBA00022989"/>
    </source>
</evidence>
<keyword evidence="4" id="KW-1003">Cell membrane</keyword>
<dbReference type="GO" id="GO:0005524">
    <property type="term" value="F:ATP binding"/>
    <property type="evidence" value="ECO:0007669"/>
    <property type="project" value="UniProtKB-KW"/>
</dbReference>
<dbReference type="InterPro" id="IPR003660">
    <property type="entry name" value="HAMP_dom"/>
</dbReference>
<evidence type="ECO:0000256" key="6">
    <source>
        <dbReference type="ARBA" id="ARBA00022679"/>
    </source>
</evidence>
<evidence type="ECO:0000259" key="16">
    <source>
        <dbReference type="PROSITE" id="PS50885"/>
    </source>
</evidence>
<keyword evidence="10" id="KW-0067">ATP-binding</keyword>
<comment type="subcellular location">
    <subcellularLocation>
        <location evidence="2">Cell membrane</location>
        <topology evidence="2">Multi-pass membrane protein</topology>
    </subcellularLocation>
</comment>
<feature type="transmembrane region" description="Helical" evidence="14">
    <location>
        <begin position="86"/>
        <end position="105"/>
    </location>
</feature>
<accession>A0A2J6WP22</accession>
<dbReference type="GO" id="GO:0005886">
    <property type="term" value="C:plasma membrane"/>
    <property type="evidence" value="ECO:0007669"/>
    <property type="project" value="UniProtKB-SubCell"/>
</dbReference>
<comment type="caution">
    <text evidence="17">The sequence shown here is derived from an EMBL/GenBank/DDBJ whole genome shotgun (WGS) entry which is preliminary data.</text>
</comment>
<dbReference type="InterPro" id="IPR017232">
    <property type="entry name" value="NtrY"/>
</dbReference>
<evidence type="ECO:0000256" key="3">
    <source>
        <dbReference type="ARBA" id="ARBA00012438"/>
    </source>
</evidence>
<evidence type="ECO:0000256" key="5">
    <source>
        <dbReference type="ARBA" id="ARBA00022553"/>
    </source>
</evidence>
<dbReference type="Pfam" id="PF02518">
    <property type="entry name" value="HATPase_c"/>
    <property type="match status" value="1"/>
</dbReference>
<dbReference type="PRINTS" id="PR00344">
    <property type="entry name" value="BCTRLSENSOR"/>
</dbReference>
<keyword evidence="8" id="KW-0547">Nucleotide-binding</keyword>
<name>A0A2J6WP22_9BACT</name>
<feature type="transmembrane region" description="Helical" evidence="14">
    <location>
        <begin position="38"/>
        <end position="66"/>
    </location>
</feature>
<evidence type="ECO:0000256" key="8">
    <source>
        <dbReference type="ARBA" id="ARBA00022741"/>
    </source>
</evidence>
<dbReference type="InterPro" id="IPR003594">
    <property type="entry name" value="HATPase_dom"/>
</dbReference>
<dbReference type="AlphaFoldDB" id="A0A2J6WP22"/>
<dbReference type="InterPro" id="IPR036097">
    <property type="entry name" value="HisK_dim/P_sf"/>
</dbReference>
<dbReference type="SMART" id="SM00388">
    <property type="entry name" value="HisKA"/>
    <property type="match status" value="1"/>
</dbReference>
<dbReference type="PIRSF" id="PIRSF037532">
    <property type="entry name" value="STHK_NtrY"/>
    <property type="match status" value="1"/>
</dbReference>
<dbReference type="Gene3D" id="1.10.287.130">
    <property type="match status" value="1"/>
</dbReference>
<evidence type="ECO:0000256" key="2">
    <source>
        <dbReference type="ARBA" id="ARBA00004651"/>
    </source>
</evidence>
<evidence type="ECO:0000256" key="7">
    <source>
        <dbReference type="ARBA" id="ARBA00022692"/>
    </source>
</evidence>
<keyword evidence="12" id="KW-0902">Two-component regulatory system</keyword>
<keyword evidence="13 14" id="KW-0472">Membrane</keyword>
<evidence type="ECO:0000256" key="1">
    <source>
        <dbReference type="ARBA" id="ARBA00000085"/>
    </source>
</evidence>
<proteinExistence type="predicted"/>
<feature type="transmembrane region" description="Helical" evidence="14">
    <location>
        <begin position="290"/>
        <end position="311"/>
    </location>
</feature>
<dbReference type="EC" id="2.7.13.3" evidence="3"/>
<dbReference type="SMART" id="SM00387">
    <property type="entry name" value="HATPase_c"/>
    <property type="match status" value="1"/>
</dbReference>
<dbReference type="InterPro" id="IPR003661">
    <property type="entry name" value="HisK_dim/P_dom"/>
</dbReference>
<feature type="domain" description="Histidine kinase" evidence="15">
    <location>
        <begin position="500"/>
        <end position="710"/>
    </location>
</feature>
<evidence type="ECO:0000256" key="12">
    <source>
        <dbReference type="ARBA" id="ARBA00023012"/>
    </source>
</evidence>
<protein>
    <recommendedName>
        <fullName evidence="3">histidine kinase</fullName>
        <ecNumber evidence="3">2.7.13.3</ecNumber>
    </recommendedName>
</protein>
<evidence type="ECO:0000313" key="18">
    <source>
        <dbReference type="Proteomes" id="UP000242881"/>
    </source>
</evidence>
<comment type="catalytic activity">
    <reaction evidence="1">
        <text>ATP + protein L-histidine = ADP + protein N-phospho-L-histidine.</text>
        <dbReference type="EC" id="2.7.13.3"/>
    </reaction>
</comment>
<dbReference type="SUPFAM" id="SSF55874">
    <property type="entry name" value="ATPase domain of HSP90 chaperone/DNA topoisomerase II/histidine kinase"/>
    <property type="match status" value="1"/>
</dbReference>
<dbReference type="InterPro" id="IPR036890">
    <property type="entry name" value="HATPase_C_sf"/>
</dbReference>
<dbReference type="Gene3D" id="6.10.340.10">
    <property type="match status" value="1"/>
</dbReference>
<keyword evidence="7 14" id="KW-0812">Transmembrane</keyword>
<dbReference type="Gene3D" id="3.30.565.10">
    <property type="entry name" value="Histidine kinase-like ATPase, C-terminal domain"/>
    <property type="match status" value="1"/>
</dbReference>
<evidence type="ECO:0000256" key="13">
    <source>
        <dbReference type="ARBA" id="ARBA00023136"/>
    </source>
</evidence>
<evidence type="ECO:0000256" key="4">
    <source>
        <dbReference type="ARBA" id="ARBA00022475"/>
    </source>
</evidence>
<feature type="domain" description="HAMP" evidence="16">
    <location>
        <begin position="312"/>
        <end position="364"/>
    </location>
</feature>
<dbReference type="CDD" id="cd06225">
    <property type="entry name" value="HAMP"/>
    <property type="match status" value="1"/>
</dbReference>
<dbReference type="Proteomes" id="UP000242881">
    <property type="component" value="Unassembled WGS sequence"/>
</dbReference>
<dbReference type="PANTHER" id="PTHR45528:SF1">
    <property type="entry name" value="SENSOR HISTIDINE KINASE CPXA"/>
    <property type="match status" value="1"/>
</dbReference>
<evidence type="ECO:0000313" key="17">
    <source>
        <dbReference type="EMBL" id="PMP72116.1"/>
    </source>
</evidence>
<dbReference type="Pfam" id="PF00512">
    <property type="entry name" value="HisKA"/>
    <property type="match status" value="1"/>
</dbReference>
<evidence type="ECO:0000256" key="10">
    <source>
        <dbReference type="ARBA" id="ARBA00022840"/>
    </source>
</evidence>
<dbReference type="Pfam" id="PF00672">
    <property type="entry name" value="HAMP"/>
    <property type="match status" value="1"/>
</dbReference>
<keyword evidence="11 14" id="KW-1133">Transmembrane helix</keyword>
<dbReference type="InterPro" id="IPR050398">
    <property type="entry name" value="HssS/ArlS-like"/>
</dbReference>
<evidence type="ECO:0000259" key="15">
    <source>
        <dbReference type="PROSITE" id="PS50109"/>
    </source>
</evidence>
<dbReference type="SUPFAM" id="SSF158472">
    <property type="entry name" value="HAMP domain-like"/>
    <property type="match status" value="1"/>
</dbReference>
<dbReference type="GO" id="GO:0000155">
    <property type="term" value="F:phosphorelay sensor kinase activity"/>
    <property type="evidence" value="ECO:0007669"/>
    <property type="project" value="InterPro"/>
</dbReference>
<evidence type="ECO:0000256" key="9">
    <source>
        <dbReference type="ARBA" id="ARBA00022777"/>
    </source>
</evidence>
<keyword evidence="5" id="KW-0597">Phosphoprotein</keyword>
<dbReference type="CDD" id="cd00082">
    <property type="entry name" value="HisKA"/>
    <property type="match status" value="1"/>
</dbReference>
<organism evidence="17 18">
    <name type="scientific">Calditerrivibrio nitroreducens</name>
    <dbReference type="NCBI Taxonomy" id="477976"/>
    <lineage>
        <taxon>Bacteria</taxon>
        <taxon>Pseudomonadati</taxon>
        <taxon>Deferribacterota</taxon>
        <taxon>Deferribacteres</taxon>
        <taxon>Deferribacterales</taxon>
        <taxon>Calditerrivibrionaceae</taxon>
    </lineage>
</organism>
<dbReference type="InterPro" id="IPR005467">
    <property type="entry name" value="His_kinase_dom"/>
</dbReference>
<gene>
    <name evidence="17" type="ORF">C0187_02375</name>
</gene>
<keyword evidence="9 17" id="KW-0418">Kinase</keyword>
<evidence type="ECO:0000256" key="14">
    <source>
        <dbReference type="SAM" id="Phobius"/>
    </source>
</evidence>
<dbReference type="InterPro" id="IPR004358">
    <property type="entry name" value="Sig_transdc_His_kin-like_C"/>
</dbReference>
<dbReference type="EMBL" id="PNIN01000027">
    <property type="protein sequence ID" value="PMP72116.1"/>
    <property type="molecule type" value="Genomic_DNA"/>
</dbReference>
<dbReference type="PROSITE" id="PS50109">
    <property type="entry name" value="HIS_KIN"/>
    <property type="match status" value="1"/>
</dbReference>
<keyword evidence="6" id="KW-0808">Transferase</keyword>
<dbReference type="PANTHER" id="PTHR45528">
    <property type="entry name" value="SENSOR HISTIDINE KINASE CPXA"/>
    <property type="match status" value="1"/>
</dbReference>
<sequence length="717" mass="82376">MIPSKHSKRLFIYIFLFLLLLFSNLSVSNHLVNSNFPWYSNIAIFVIINLNLLLLLILFVVIFRNLGKLFLERKSSIYGAKLKTKLVLFAALLSILPVAVVFLISNSIINKTIDKWFDAQIELALKSSVELYKDYQVQIENEVVQQGKILSQLITSKGYIYNENFPQLKNFAREAISSKRVDGILIYNALKIVVLNDDTSDILFKNIVDKDIDRILANSEPFKKVISSEYEQVYISGYPLTVNNNVVGAIFIYKKIPYNQLYKASKILESYDNYKQLKVFSQPIKHSYKILLFLMTMLVSFAGIWGSIVYARSITTPLEKLLYAYREVENGNLNISLEKTGDDEVAKLIESFNEMVVRLREHTEELNAKNRVLSEMFVQISKDNQYIDTIFKNVGAAIFLFDKKLKALKINQAAKIFIDEKNRLNEKIATHIRDFTRSSLNEKIIQVEINIENELKTYSIGMTKLFGDENRLENIIVVIDDISDVVYIQRVNIWRDIATRMAHEIKNPLTPIKLNAERIYKKCRDLEDEKLRSIILEGMQTIINEVSELHKLVTEFNDFARLPSLKKEVFCLCELIKSLINMYKDAHPEVVFAINCEDSFKINADKSQIKRVLINLITNAIHAVKGKGLISINVSEFETYYEIVVADNGYGIPQEELGKIFLPYYSKKPDGTGLGLAIVKKIIDEHNGKIYANSVEGEWTKIIIELPKGEENESIDN</sequence>